<dbReference type="SUPFAM" id="SSF51182">
    <property type="entry name" value="RmlC-like cupins"/>
    <property type="match status" value="1"/>
</dbReference>
<dbReference type="InterPro" id="IPR047121">
    <property type="entry name" value="YjiB-like"/>
</dbReference>
<dbReference type="AlphaFoldDB" id="A0A3D8RAS0"/>
<evidence type="ECO:0000313" key="1">
    <source>
        <dbReference type="EMBL" id="RDW70981.1"/>
    </source>
</evidence>
<sequence>MALKHVEPEMHYVHPTPHSPNSRLPIIVYRGALQDTSAESILSTIEPNAWLKGGQWKTYKIPHFHSNTHECYGIIKGSSTYLLGKSPIDPDTYENGETIGFVLHVKVGDVFVLPAGITHRSLDSEGDYEFIGLYPGTATPEGNGEPRFDMHWGKESVEETKRLAQQVEAVPIPDKDPLYGLGGPLPRIWGEVLSRQRLL</sequence>
<keyword evidence="2" id="KW-1185">Reference proteome</keyword>
<accession>A0A3D8RAS0</accession>
<reference evidence="1 2" key="1">
    <citation type="journal article" date="2018" name="IMA Fungus">
        <title>IMA Genome-F 9: Draft genome sequence of Annulohypoxylon stygium, Aspergillus mulundensis, Berkeleyomyces basicola (syn. Thielaviopsis basicola), Ceratocystis smalleyi, two Cercospora beticola strains, Coleophoma cylindrospora, Fusarium fracticaudum, Phialophora cf. hyalina, and Morchella septimelata.</title>
        <authorList>
            <person name="Wingfield B.D."/>
            <person name="Bills G.F."/>
            <person name="Dong Y."/>
            <person name="Huang W."/>
            <person name="Nel W.J."/>
            <person name="Swalarsk-Parry B.S."/>
            <person name="Vaghefi N."/>
            <person name="Wilken P.M."/>
            <person name="An Z."/>
            <person name="de Beer Z.W."/>
            <person name="De Vos L."/>
            <person name="Chen L."/>
            <person name="Duong T.A."/>
            <person name="Gao Y."/>
            <person name="Hammerbacher A."/>
            <person name="Kikkert J.R."/>
            <person name="Li Y."/>
            <person name="Li H."/>
            <person name="Li K."/>
            <person name="Li Q."/>
            <person name="Liu X."/>
            <person name="Ma X."/>
            <person name="Naidoo K."/>
            <person name="Pethybridge S.J."/>
            <person name="Sun J."/>
            <person name="Steenkamp E.T."/>
            <person name="van der Nest M.A."/>
            <person name="van Wyk S."/>
            <person name="Wingfield M.J."/>
            <person name="Xiong C."/>
            <person name="Yue Q."/>
            <person name="Zhang X."/>
        </authorList>
    </citation>
    <scope>NUCLEOTIDE SEQUENCE [LARGE SCALE GENOMIC DNA]</scope>
    <source>
        <strain evidence="1 2">BP6252</strain>
    </source>
</reference>
<dbReference type="PANTHER" id="PTHR36448:SF2">
    <property type="entry name" value="CUPIN TYPE-1 DOMAIN-CONTAINING PROTEIN"/>
    <property type="match status" value="1"/>
</dbReference>
<dbReference type="Gene3D" id="2.60.120.10">
    <property type="entry name" value="Jelly Rolls"/>
    <property type="match status" value="1"/>
</dbReference>
<dbReference type="CDD" id="cd02219">
    <property type="entry name" value="cupin_YjlB-like"/>
    <property type="match status" value="1"/>
</dbReference>
<proteinExistence type="predicted"/>
<dbReference type="InterPro" id="IPR014710">
    <property type="entry name" value="RmlC-like_jellyroll"/>
</dbReference>
<dbReference type="OrthoDB" id="2446447at2759"/>
<dbReference type="InterPro" id="IPR011051">
    <property type="entry name" value="RmlC_Cupin_sf"/>
</dbReference>
<protein>
    <submittedName>
        <fullName evidence="1">Putative cupin protein</fullName>
    </submittedName>
</protein>
<dbReference type="PANTHER" id="PTHR36448">
    <property type="entry name" value="BLR7373 PROTEIN"/>
    <property type="match status" value="1"/>
</dbReference>
<dbReference type="STRING" id="1849047.A0A3D8RAS0"/>
<dbReference type="EMBL" id="PDLM01000008">
    <property type="protein sequence ID" value="RDW70981.1"/>
    <property type="molecule type" value="Genomic_DNA"/>
</dbReference>
<name>A0A3D8RAS0_9HELO</name>
<gene>
    <name evidence="1" type="ORF">BP6252_07544</name>
</gene>
<organism evidence="1 2">
    <name type="scientific">Coleophoma cylindrospora</name>
    <dbReference type="NCBI Taxonomy" id="1849047"/>
    <lineage>
        <taxon>Eukaryota</taxon>
        <taxon>Fungi</taxon>
        <taxon>Dikarya</taxon>
        <taxon>Ascomycota</taxon>
        <taxon>Pezizomycotina</taxon>
        <taxon>Leotiomycetes</taxon>
        <taxon>Helotiales</taxon>
        <taxon>Dermateaceae</taxon>
        <taxon>Coleophoma</taxon>
    </lineage>
</organism>
<comment type="caution">
    <text evidence="1">The sequence shown here is derived from an EMBL/GenBank/DDBJ whole genome shotgun (WGS) entry which is preliminary data.</text>
</comment>
<dbReference type="Proteomes" id="UP000256645">
    <property type="component" value="Unassembled WGS sequence"/>
</dbReference>
<evidence type="ECO:0000313" key="2">
    <source>
        <dbReference type="Proteomes" id="UP000256645"/>
    </source>
</evidence>